<dbReference type="InterPro" id="IPR016166">
    <property type="entry name" value="FAD-bd_PCMH"/>
</dbReference>
<dbReference type="GO" id="GO:0016491">
    <property type="term" value="F:oxidoreductase activity"/>
    <property type="evidence" value="ECO:0007669"/>
    <property type="project" value="UniProtKB-KW"/>
</dbReference>
<dbReference type="PANTHER" id="PTHR42973:SF7">
    <property type="entry name" value="FAD-BINDING PCMH-TYPE DOMAIN-CONTAINING PROTEIN"/>
    <property type="match status" value="1"/>
</dbReference>
<sequence length="459" mass="50188">MSLSIFVDRLRSKLSVAASILTDPESKQFQELCLRWSDINRRVPGAIIVASNEADVEQTVALAAELSIPFVPCSGGHSLWSTIGHKGFILDLRRLENIIVDVESRRVTLQSGVLVGHANQAAWDYGLCLPLGTANTAGAIPMAIGGGLNSLSSVVGSTSDNIISAKMVMADGKSVLVSSTSNPELLYALRGAGQCFGVVAQLTLQAHPTSVLGSTDRTVWTGVMVFPIAKAGRVFEILSNLTEDNAAPTTGICIITSPPPTLDTSLIVIPVYFGESAAAEEFYLPLLQLEPFSTCQSIPYPRVNDAGEAFGVKGGFKRFSGAGLQRLDPSIWMQVVDRYERLKREFPDAIQSGYAVEWYKQGASRHRDETAFAHGGVRMWAELLSWYSSTKSHAGVQAAEEEVLKIVREGQQPNEYKSYQNWTRDDPIEHLFPGEERLTMLRDLKQKWDPAGIFTHLFL</sequence>
<dbReference type="InterPro" id="IPR006094">
    <property type="entry name" value="Oxid_FAD_bind_N"/>
</dbReference>
<organism evidence="6 7">
    <name type="scientific">Agrocybe pediades</name>
    <dbReference type="NCBI Taxonomy" id="84607"/>
    <lineage>
        <taxon>Eukaryota</taxon>
        <taxon>Fungi</taxon>
        <taxon>Dikarya</taxon>
        <taxon>Basidiomycota</taxon>
        <taxon>Agaricomycotina</taxon>
        <taxon>Agaricomycetes</taxon>
        <taxon>Agaricomycetidae</taxon>
        <taxon>Agaricales</taxon>
        <taxon>Agaricineae</taxon>
        <taxon>Strophariaceae</taxon>
        <taxon>Agrocybe</taxon>
    </lineage>
</organism>
<reference evidence="6 7" key="1">
    <citation type="submission" date="2019-12" db="EMBL/GenBank/DDBJ databases">
        <authorList>
            <person name="Floudas D."/>
            <person name="Bentzer J."/>
            <person name="Ahren D."/>
            <person name="Johansson T."/>
            <person name="Persson P."/>
            <person name="Tunlid A."/>
        </authorList>
    </citation>
    <scope>NUCLEOTIDE SEQUENCE [LARGE SCALE GENOMIC DNA]</scope>
    <source>
        <strain evidence="6 7">CBS 102.39</strain>
    </source>
</reference>
<keyword evidence="2" id="KW-0285">Flavoprotein</keyword>
<proteinExistence type="inferred from homology"/>
<dbReference type="PANTHER" id="PTHR42973">
    <property type="entry name" value="BINDING OXIDOREDUCTASE, PUTATIVE (AFU_ORTHOLOGUE AFUA_1G17690)-RELATED"/>
    <property type="match status" value="1"/>
</dbReference>
<dbReference type="SUPFAM" id="SSF56176">
    <property type="entry name" value="FAD-binding/transporter-associated domain-like"/>
    <property type="match status" value="1"/>
</dbReference>
<dbReference type="InterPro" id="IPR050416">
    <property type="entry name" value="FAD-linked_Oxidoreductase"/>
</dbReference>
<evidence type="ECO:0000256" key="3">
    <source>
        <dbReference type="ARBA" id="ARBA00022827"/>
    </source>
</evidence>
<accession>A0A8H4QPL5</accession>
<keyword evidence="4" id="KW-0560">Oxidoreductase</keyword>
<dbReference type="EMBL" id="JAACJL010000044">
    <property type="protein sequence ID" value="KAF4615002.1"/>
    <property type="molecule type" value="Genomic_DNA"/>
</dbReference>
<comment type="similarity">
    <text evidence="1">Belongs to the oxygen-dependent FAD-linked oxidoreductase family.</text>
</comment>
<protein>
    <recommendedName>
        <fullName evidence="5">FAD-binding PCMH-type domain-containing protein</fullName>
    </recommendedName>
</protein>
<evidence type="ECO:0000313" key="7">
    <source>
        <dbReference type="Proteomes" id="UP000521872"/>
    </source>
</evidence>
<dbReference type="Pfam" id="PF01565">
    <property type="entry name" value="FAD_binding_4"/>
    <property type="match status" value="1"/>
</dbReference>
<dbReference type="PROSITE" id="PS51387">
    <property type="entry name" value="FAD_PCMH"/>
    <property type="match status" value="1"/>
</dbReference>
<evidence type="ECO:0000256" key="1">
    <source>
        <dbReference type="ARBA" id="ARBA00005466"/>
    </source>
</evidence>
<comment type="caution">
    <text evidence="6">The sequence shown here is derived from an EMBL/GenBank/DDBJ whole genome shotgun (WGS) entry which is preliminary data.</text>
</comment>
<keyword evidence="7" id="KW-1185">Reference proteome</keyword>
<dbReference type="Gene3D" id="3.40.462.20">
    <property type="match status" value="1"/>
</dbReference>
<evidence type="ECO:0000256" key="4">
    <source>
        <dbReference type="ARBA" id="ARBA00023002"/>
    </source>
</evidence>
<dbReference type="InterPro" id="IPR036318">
    <property type="entry name" value="FAD-bd_PCMH-like_sf"/>
</dbReference>
<dbReference type="InterPro" id="IPR016169">
    <property type="entry name" value="FAD-bd_PCMH_sub2"/>
</dbReference>
<dbReference type="Gene3D" id="3.30.465.10">
    <property type="match status" value="1"/>
</dbReference>
<dbReference type="Gene3D" id="3.30.43.10">
    <property type="entry name" value="Uridine Diphospho-n-acetylenolpyruvylglucosamine Reductase, domain 2"/>
    <property type="match status" value="1"/>
</dbReference>
<evidence type="ECO:0000259" key="5">
    <source>
        <dbReference type="PROSITE" id="PS51387"/>
    </source>
</evidence>
<dbReference type="InterPro" id="IPR016167">
    <property type="entry name" value="FAD-bd_PCMH_sub1"/>
</dbReference>
<dbReference type="AlphaFoldDB" id="A0A8H4QPL5"/>
<evidence type="ECO:0000313" key="6">
    <source>
        <dbReference type="EMBL" id="KAF4615002.1"/>
    </source>
</evidence>
<keyword evidence="3" id="KW-0274">FAD</keyword>
<dbReference type="Proteomes" id="UP000521872">
    <property type="component" value="Unassembled WGS sequence"/>
</dbReference>
<name>A0A8H4QPL5_9AGAR</name>
<feature type="domain" description="FAD-binding PCMH-type" evidence="5">
    <location>
        <begin position="40"/>
        <end position="209"/>
    </location>
</feature>
<dbReference type="GO" id="GO:0071949">
    <property type="term" value="F:FAD binding"/>
    <property type="evidence" value="ECO:0007669"/>
    <property type="project" value="InterPro"/>
</dbReference>
<evidence type="ECO:0000256" key="2">
    <source>
        <dbReference type="ARBA" id="ARBA00022630"/>
    </source>
</evidence>
<gene>
    <name evidence="6" type="ORF">D9613_002460</name>
</gene>